<dbReference type="AlphaFoldDB" id="A0A3M2VL29"/>
<sequence>VRGSDTYNQINRYVARSVQSHWLAIDDDIQGWPDTDRTRLIRTIQVLAYPAPARCLNSGANWLT</sequence>
<dbReference type="Proteomes" id="UP000282378">
    <property type="component" value="Unassembled WGS sequence"/>
</dbReference>
<dbReference type="EMBL" id="RBNL01004056">
    <property type="protein sequence ID" value="RML39862.1"/>
    <property type="molecule type" value="Genomic_DNA"/>
</dbReference>
<protein>
    <submittedName>
        <fullName evidence="1">Uncharacterized protein</fullName>
    </submittedName>
</protein>
<feature type="non-terminal residue" evidence="1">
    <location>
        <position position="1"/>
    </location>
</feature>
<reference evidence="1 2" key="1">
    <citation type="submission" date="2018-08" db="EMBL/GenBank/DDBJ databases">
        <title>Recombination of ecologically and evolutionarily significant loci maintains genetic cohesion in the Pseudomonas syringae species complex.</title>
        <authorList>
            <person name="Dillon M."/>
            <person name="Thakur S."/>
            <person name="Almeida R.N.D."/>
            <person name="Weir B.S."/>
            <person name="Guttman D.S."/>
        </authorList>
    </citation>
    <scope>NUCLEOTIDE SEQUENCE [LARGE SCALE GENOMIC DNA]</scope>
    <source>
        <strain evidence="1 2">88_10</strain>
    </source>
</reference>
<gene>
    <name evidence="1" type="ORF">APX70_00616</name>
</gene>
<name>A0A3M2VL29_PSEYM</name>
<accession>A0A3M2VL29</accession>
<evidence type="ECO:0000313" key="2">
    <source>
        <dbReference type="Proteomes" id="UP000282378"/>
    </source>
</evidence>
<organism evidence="1 2">
    <name type="scientific">Pseudomonas syringae pv. maculicola</name>
    <dbReference type="NCBI Taxonomy" id="59511"/>
    <lineage>
        <taxon>Bacteria</taxon>
        <taxon>Pseudomonadati</taxon>
        <taxon>Pseudomonadota</taxon>
        <taxon>Gammaproteobacteria</taxon>
        <taxon>Pseudomonadales</taxon>
        <taxon>Pseudomonadaceae</taxon>
        <taxon>Pseudomonas</taxon>
    </lineage>
</organism>
<evidence type="ECO:0000313" key="1">
    <source>
        <dbReference type="EMBL" id="RML39862.1"/>
    </source>
</evidence>
<proteinExistence type="predicted"/>
<comment type="caution">
    <text evidence="1">The sequence shown here is derived from an EMBL/GenBank/DDBJ whole genome shotgun (WGS) entry which is preliminary data.</text>
</comment>